<comment type="subcellular location">
    <subcellularLocation>
        <location evidence="1">Golgi apparatus</location>
    </subcellularLocation>
    <subcellularLocation>
        <location evidence="2">Secreted</location>
    </subcellularLocation>
</comment>
<evidence type="ECO:0000256" key="18">
    <source>
        <dbReference type="ARBA" id="ARBA00023180"/>
    </source>
</evidence>
<reference evidence="27" key="1">
    <citation type="journal article" date="2014" name="Nat. Commun.">
        <title>The rainbow trout genome provides novel insights into evolution after whole-genome duplication in vertebrates.</title>
        <authorList>
            <person name="Berthelot C."/>
            <person name="Brunet F."/>
            <person name="Chalopin D."/>
            <person name="Juanchich A."/>
            <person name="Bernard M."/>
            <person name="Noel B."/>
            <person name="Bento P."/>
            <person name="Da Silva C."/>
            <person name="Labadie K."/>
            <person name="Alberti A."/>
            <person name="Aury J.M."/>
            <person name="Louis A."/>
            <person name="Dehais P."/>
            <person name="Bardou P."/>
            <person name="Montfort J."/>
            <person name="Klopp C."/>
            <person name="Cabau C."/>
            <person name="Gaspin C."/>
            <person name="Thorgaard G.H."/>
            <person name="Boussaha M."/>
            <person name="Quillet E."/>
            <person name="Guyomard R."/>
            <person name="Galiana D."/>
            <person name="Bobe J."/>
            <person name="Volff J.N."/>
            <person name="Genet C."/>
            <person name="Wincker P."/>
            <person name="Jaillon O."/>
            <person name="Roest Crollius H."/>
            <person name="Guiguen Y."/>
        </authorList>
    </citation>
    <scope>NUCLEOTIDE SEQUENCE [LARGE SCALE GENOMIC DNA]</scope>
</reference>
<feature type="domain" description="Protein kinase" evidence="26">
    <location>
        <begin position="142"/>
        <end position="417"/>
    </location>
</feature>
<keyword evidence="14" id="KW-0892">Osteogenesis</keyword>
<dbReference type="GO" id="GO:0015031">
    <property type="term" value="P:protein transport"/>
    <property type="evidence" value="ECO:0007669"/>
    <property type="project" value="UniProtKB-KW"/>
</dbReference>
<evidence type="ECO:0000256" key="13">
    <source>
        <dbReference type="ARBA" id="ARBA00022840"/>
    </source>
</evidence>
<organism evidence="27 28">
    <name type="scientific">Oncorhynchus mykiss</name>
    <name type="common">Rainbow trout</name>
    <name type="synonym">Salmo gairdneri</name>
    <dbReference type="NCBI Taxonomy" id="8022"/>
    <lineage>
        <taxon>Eukaryota</taxon>
        <taxon>Metazoa</taxon>
        <taxon>Chordata</taxon>
        <taxon>Craniata</taxon>
        <taxon>Vertebrata</taxon>
        <taxon>Euteleostomi</taxon>
        <taxon>Actinopterygii</taxon>
        <taxon>Neopterygii</taxon>
        <taxon>Teleostei</taxon>
        <taxon>Protacanthopterygii</taxon>
        <taxon>Salmoniformes</taxon>
        <taxon>Salmonidae</taxon>
        <taxon>Salmoninae</taxon>
        <taxon>Oncorhynchus</taxon>
    </lineage>
</organism>
<evidence type="ECO:0000256" key="17">
    <source>
        <dbReference type="ARBA" id="ARBA00023137"/>
    </source>
</evidence>
<accession>A0A060WD85</accession>
<dbReference type="SUPFAM" id="SSF56112">
    <property type="entry name" value="Protein kinase-like (PK-like)"/>
    <property type="match status" value="1"/>
</dbReference>
<dbReference type="InterPro" id="IPR022049">
    <property type="entry name" value="FAM69_kinase_dom"/>
</dbReference>
<keyword evidence="13" id="KW-0067">ATP-binding</keyword>
<evidence type="ECO:0000256" key="19">
    <source>
        <dbReference type="ARBA" id="ARBA00051942"/>
    </source>
</evidence>
<gene>
    <name evidence="27" type="ORF">GSONMT00072361001</name>
</gene>
<evidence type="ECO:0000256" key="11">
    <source>
        <dbReference type="ARBA" id="ARBA00022777"/>
    </source>
</evidence>
<proteinExistence type="predicted"/>
<evidence type="ECO:0000256" key="9">
    <source>
        <dbReference type="ARBA" id="ARBA00022729"/>
    </source>
</evidence>
<keyword evidence="25" id="KW-0472">Membrane</keyword>
<dbReference type="GO" id="GO:0005576">
    <property type="term" value="C:extracellular region"/>
    <property type="evidence" value="ECO:0007669"/>
    <property type="project" value="UniProtKB-SubCell"/>
</dbReference>
<evidence type="ECO:0000256" key="24">
    <source>
        <dbReference type="ARBA" id="ARBA00082327"/>
    </source>
</evidence>
<dbReference type="Pfam" id="PF12260">
    <property type="entry name" value="PIP49_C"/>
    <property type="match status" value="1"/>
</dbReference>
<dbReference type="GO" id="GO:0005794">
    <property type="term" value="C:Golgi apparatus"/>
    <property type="evidence" value="ECO:0007669"/>
    <property type="project" value="UniProtKB-SubCell"/>
</dbReference>
<keyword evidence="8" id="KW-0808">Transferase</keyword>
<keyword evidence="25" id="KW-1133">Transmembrane helix</keyword>
<keyword evidence="25" id="KW-0812">Transmembrane</keyword>
<dbReference type="InterPro" id="IPR042983">
    <property type="entry name" value="PKDCC"/>
</dbReference>
<dbReference type="GO" id="GO:0004715">
    <property type="term" value="F:non-membrane spanning protein tyrosine kinase activity"/>
    <property type="evidence" value="ECO:0007669"/>
    <property type="project" value="UniProtKB-EC"/>
</dbReference>
<evidence type="ECO:0000256" key="8">
    <source>
        <dbReference type="ARBA" id="ARBA00022679"/>
    </source>
</evidence>
<evidence type="ECO:0000256" key="4">
    <source>
        <dbReference type="ARBA" id="ARBA00022448"/>
    </source>
</evidence>
<dbReference type="FunFam" id="1.10.510.10:FF:000552">
    <property type="entry name" value="extracellular tyrosine-protein kinase PKDCC isoform X5"/>
    <property type="match status" value="1"/>
</dbReference>
<keyword evidence="5" id="KW-0217">Developmental protein</keyword>
<keyword evidence="17" id="KW-0829">Tyrosine-protein kinase</keyword>
<evidence type="ECO:0000256" key="16">
    <source>
        <dbReference type="ARBA" id="ARBA00023034"/>
    </source>
</evidence>
<dbReference type="GO" id="GO:0001501">
    <property type="term" value="P:skeletal system development"/>
    <property type="evidence" value="ECO:0007669"/>
    <property type="project" value="TreeGrafter"/>
</dbReference>
<evidence type="ECO:0000256" key="14">
    <source>
        <dbReference type="ARBA" id="ARBA00022855"/>
    </source>
</evidence>
<evidence type="ECO:0000256" key="3">
    <source>
        <dbReference type="ARBA" id="ARBA00011903"/>
    </source>
</evidence>
<evidence type="ECO:0000256" key="23">
    <source>
        <dbReference type="ARBA" id="ARBA00080589"/>
    </source>
</evidence>
<keyword evidence="11" id="KW-0418">Kinase</keyword>
<evidence type="ECO:0000256" key="2">
    <source>
        <dbReference type="ARBA" id="ARBA00004613"/>
    </source>
</evidence>
<evidence type="ECO:0000256" key="21">
    <source>
        <dbReference type="ARBA" id="ARBA00078617"/>
    </source>
</evidence>
<dbReference type="GO" id="GO:0030154">
    <property type="term" value="P:cell differentiation"/>
    <property type="evidence" value="ECO:0007669"/>
    <property type="project" value="UniProtKB-KW"/>
</dbReference>
<dbReference type="GO" id="GO:0001503">
    <property type="term" value="P:ossification"/>
    <property type="evidence" value="ECO:0007669"/>
    <property type="project" value="UniProtKB-KW"/>
</dbReference>
<evidence type="ECO:0000313" key="28">
    <source>
        <dbReference type="Proteomes" id="UP000193380"/>
    </source>
</evidence>
<dbReference type="InterPro" id="IPR000719">
    <property type="entry name" value="Prot_kinase_dom"/>
</dbReference>
<dbReference type="Gene3D" id="1.10.510.10">
    <property type="entry name" value="Transferase(Phosphotransferase) domain 1"/>
    <property type="match status" value="1"/>
</dbReference>
<evidence type="ECO:0000256" key="15">
    <source>
        <dbReference type="ARBA" id="ARBA00022927"/>
    </source>
</evidence>
<evidence type="ECO:0000256" key="5">
    <source>
        <dbReference type="ARBA" id="ARBA00022473"/>
    </source>
</evidence>
<dbReference type="PANTHER" id="PTHR46448">
    <property type="entry name" value="PROTEIN KINASE DOMAIN-CONTAINING PROTEIN"/>
    <property type="match status" value="1"/>
</dbReference>
<dbReference type="GO" id="GO:0005524">
    <property type="term" value="F:ATP binding"/>
    <property type="evidence" value="ECO:0007669"/>
    <property type="project" value="UniProtKB-KW"/>
</dbReference>
<dbReference type="PaxDb" id="8022-A0A060WD85"/>
<dbReference type="STRING" id="8022.A0A060WD85"/>
<dbReference type="AlphaFoldDB" id="A0A060WD85"/>
<evidence type="ECO:0000256" key="7">
    <source>
        <dbReference type="ARBA" id="ARBA00022553"/>
    </source>
</evidence>
<sequence length="575" mass="64673">MTTEEIEVQCVFLRLAHEMSTMGSSLCAAALLAFLVFSLSLFVNSWHFRVYKGIFTNGTIEDGFVMERNGLVRELNERRKEILPFLISSGVKRLLDESGHFGQHKSFEIKHVDVSLENESDVSSGSIRMNKDHIGCDQLVDMKAVDILGSGYTKIVLKVLLSEGQSVALKTVYDQGTDMGRCLEDFKDRLGCHELVSFKLKKEIVLLQRLQHPNIIKLRGHCEDSVRAGGITAILEQGFPLQMIQLLQSPWEERFRVCLGLVRLLHYLSHSPLGSVALLDFQPRQFVMVSGELKLTDLDDASVTEPACQIDQDCILQFPLRNFSLPCSAQGVCEGLNEMRNLYNAYRYFFTYLLPHQAPPALRHLVDHIMNSTGELKWDVNDTLEAFEDMFHLYKSGLHLDNMPSSIIRDYAVMKGMSTSGNMEYRCWPSYNHQGCMLSVHSDKEAAFICNSLPQCTSFSLSDQRTWTGRLLASFQSGFSHLVTDGNSEVYLKKTKASPGTTVDNIGIDLLYTLLQPTNHTMCGHVYALLSTFSSHNLLPISKGGDPKPYCALQSLQKPRECMPIITCRVIMGLN</sequence>
<keyword evidence="7" id="KW-0597">Phosphoprotein</keyword>
<protein>
    <recommendedName>
        <fullName evidence="20">Extracellular tyrosine-protein kinase PKDCC</fullName>
        <ecNumber evidence="3">2.7.10.2</ecNumber>
    </recommendedName>
    <alternativeName>
        <fullName evidence="21">Protein kinase domain-containing protein, cytoplasmic</fullName>
    </alternativeName>
    <alternativeName>
        <fullName evidence="22">Protein kinase-like protein SgK493</fullName>
    </alternativeName>
    <alternativeName>
        <fullName evidence="23">Sugen kinase 493</fullName>
    </alternativeName>
    <alternativeName>
        <fullName evidence="24">Vertebrate lonesome kinase</fullName>
    </alternativeName>
</protein>
<evidence type="ECO:0000256" key="22">
    <source>
        <dbReference type="ARBA" id="ARBA00079014"/>
    </source>
</evidence>
<keyword evidence="9" id="KW-0732">Signal</keyword>
<keyword evidence="4" id="KW-0813">Transport</keyword>
<name>A0A060WD85_ONCMY</name>
<dbReference type="Proteomes" id="UP000193380">
    <property type="component" value="Unassembled WGS sequence"/>
</dbReference>
<dbReference type="EMBL" id="FR904489">
    <property type="protein sequence ID" value="CDQ64976.1"/>
    <property type="molecule type" value="Genomic_DNA"/>
</dbReference>
<feature type="transmembrane region" description="Helical" evidence="25">
    <location>
        <begin position="22"/>
        <end position="43"/>
    </location>
</feature>
<evidence type="ECO:0000256" key="6">
    <source>
        <dbReference type="ARBA" id="ARBA00022525"/>
    </source>
</evidence>
<evidence type="ECO:0000256" key="10">
    <source>
        <dbReference type="ARBA" id="ARBA00022741"/>
    </source>
</evidence>
<dbReference type="PROSITE" id="PS50011">
    <property type="entry name" value="PROTEIN_KINASE_DOM"/>
    <property type="match status" value="1"/>
</dbReference>
<dbReference type="InterPro" id="IPR011009">
    <property type="entry name" value="Kinase-like_dom_sf"/>
</dbReference>
<evidence type="ECO:0000256" key="20">
    <source>
        <dbReference type="ARBA" id="ARBA00072258"/>
    </source>
</evidence>
<keyword evidence="12" id="KW-0221">Differentiation</keyword>
<keyword evidence="6" id="KW-0964">Secreted</keyword>
<keyword evidence="10" id="KW-0547">Nucleotide-binding</keyword>
<keyword evidence="18" id="KW-0325">Glycoprotein</keyword>
<evidence type="ECO:0000313" key="27">
    <source>
        <dbReference type="EMBL" id="CDQ64976.1"/>
    </source>
</evidence>
<keyword evidence="15" id="KW-0653">Protein transport</keyword>
<comment type="catalytic activity">
    <reaction evidence="19">
        <text>L-tyrosyl-[protein] + ATP = O-phospho-L-tyrosyl-[protein] + ADP + H(+)</text>
        <dbReference type="Rhea" id="RHEA:10596"/>
        <dbReference type="Rhea" id="RHEA-COMP:10136"/>
        <dbReference type="Rhea" id="RHEA-COMP:20101"/>
        <dbReference type="ChEBI" id="CHEBI:15378"/>
        <dbReference type="ChEBI" id="CHEBI:30616"/>
        <dbReference type="ChEBI" id="CHEBI:46858"/>
        <dbReference type="ChEBI" id="CHEBI:61978"/>
        <dbReference type="ChEBI" id="CHEBI:456216"/>
        <dbReference type="EC" id="2.7.10.2"/>
    </reaction>
    <physiologicalReaction direction="left-to-right" evidence="19">
        <dbReference type="Rhea" id="RHEA:10597"/>
    </physiologicalReaction>
</comment>
<evidence type="ECO:0000256" key="1">
    <source>
        <dbReference type="ARBA" id="ARBA00004555"/>
    </source>
</evidence>
<evidence type="ECO:0000256" key="12">
    <source>
        <dbReference type="ARBA" id="ARBA00022782"/>
    </source>
</evidence>
<keyword evidence="16" id="KW-0333">Golgi apparatus</keyword>
<dbReference type="EC" id="2.7.10.2" evidence="3"/>
<evidence type="ECO:0000259" key="26">
    <source>
        <dbReference type="PROSITE" id="PS50011"/>
    </source>
</evidence>
<dbReference type="PANTHER" id="PTHR46448:SF2">
    <property type="entry name" value="PROTEIN KINASE DOMAIN-CONTAINING PROTEIN"/>
    <property type="match status" value="1"/>
</dbReference>
<reference evidence="27" key="2">
    <citation type="submission" date="2014-03" db="EMBL/GenBank/DDBJ databases">
        <authorList>
            <person name="Genoscope - CEA"/>
        </authorList>
    </citation>
    <scope>NUCLEOTIDE SEQUENCE</scope>
</reference>
<evidence type="ECO:0000256" key="25">
    <source>
        <dbReference type="SAM" id="Phobius"/>
    </source>
</evidence>